<sequence>MHRINEDSAPGSIPLISPLIRVPMYSGIEGILVQIAGAAIGASVRCVNRNVVLDCELTCNGVQELLNPAKGISNDVTKSNLPEDRWVN</sequence>
<dbReference type="EMBL" id="JAPQKS010000006">
    <property type="protein sequence ID" value="KAJ5223932.1"/>
    <property type="molecule type" value="Genomic_DNA"/>
</dbReference>
<evidence type="ECO:0000313" key="1">
    <source>
        <dbReference type="EMBL" id="KAJ5223932.1"/>
    </source>
</evidence>
<accession>A0A9W9NPS7</accession>
<reference evidence="1" key="2">
    <citation type="journal article" date="2023" name="IMA Fungus">
        <title>Comparative genomic study of the Penicillium genus elucidates a diverse pangenome and 15 lateral gene transfer events.</title>
        <authorList>
            <person name="Petersen C."/>
            <person name="Sorensen T."/>
            <person name="Nielsen M.R."/>
            <person name="Sondergaard T.E."/>
            <person name="Sorensen J.L."/>
            <person name="Fitzpatrick D.A."/>
            <person name="Frisvad J.C."/>
            <person name="Nielsen K.L."/>
        </authorList>
    </citation>
    <scope>NUCLEOTIDE SEQUENCE</scope>
    <source>
        <strain evidence="1">IBT 19713</strain>
    </source>
</reference>
<proteinExistence type="predicted"/>
<dbReference type="RefSeq" id="XP_058328115.1">
    <property type="nucleotide sequence ID" value="XM_058477770.1"/>
</dbReference>
<dbReference type="AlphaFoldDB" id="A0A9W9NPS7"/>
<comment type="caution">
    <text evidence="1">The sequence shown here is derived from an EMBL/GenBank/DDBJ whole genome shotgun (WGS) entry which is preliminary data.</text>
</comment>
<dbReference type="GeneID" id="83205073"/>
<keyword evidence="2" id="KW-1185">Reference proteome</keyword>
<name>A0A9W9NPS7_9EURO</name>
<evidence type="ECO:0000313" key="2">
    <source>
        <dbReference type="Proteomes" id="UP001150941"/>
    </source>
</evidence>
<organism evidence="1 2">
    <name type="scientific">Penicillium chermesinum</name>
    <dbReference type="NCBI Taxonomy" id="63820"/>
    <lineage>
        <taxon>Eukaryota</taxon>
        <taxon>Fungi</taxon>
        <taxon>Dikarya</taxon>
        <taxon>Ascomycota</taxon>
        <taxon>Pezizomycotina</taxon>
        <taxon>Eurotiomycetes</taxon>
        <taxon>Eurotiomycetidae</taxon>
        <taxon>Eurotiales</taxon>
        <taxon>Aspergillaceae</taxon>
        <taxon>Penicillium</taxon>
    </lineage>
</organism>
<reference evidence="1" key="1">
    <citation type="submission" date="2022-11" db="EMBL/GenBank/DDBJ databases">
        <authorList>
            <person name="Petersen C."/>
        </authorList>
    </citation>
    <scope>NUCLEOTIDE SEQUENCE</scope>
    <source>
        <strain evidence="1">IBT 19713</strain>
    </source>
</reference>
<protein>
    <submittedName>
        <fullName evidence="1">Uncharacterized protein</fullName>
    </submittedName>
</protein>
<dbReference type="Proteomes" id="UP001150941">
    <property type="component" value="Unassembled WGS sequence"/>
</dbReference>
<gene>
    <name evidence="1" type="ORF">N7468_008474</name>
</gene>